<reference evidence="1 2" key="1">
    <citation type="submission" date="2024-08" db="EMBL/GenBank/DDBJ databases">
        <title>Insights into the chromosomal genome structure of Flemingia macrophylla.</title>
        <authorList>
            <person name="Ding Y."/>
            <person name="Zhao Y."/>
            <person name="Bi W."/>
            <person name="Wu M."/>
            <person name="Zhao G."/>
            <person name="Gong Y."/>
            <person name="Li W."/>
            <person name="Zhang P."/>
        </authorList>
    </citation>
    <scope>NUCLEOTIDE SEQUENCE [LARGE SCALE GENOMIC DNA]</scope>
    <source>
        <strain evidence="1">DYQJB</strain>
        <tissue evidence="1">Leaf</tissue>
    </source>
</reference>
<gene>
    <name evidence="1" type="ORF">Fmac_031148</name>
</gene>
<dbReference type="EMBL" id="JBGMDY010000011">
    <property type="protein sequence ID" value="KAL2317272.1"/>
    <property type="molecule type" value="Genomic_DNA"/>
</dbReference>
<proteinExistence type="predicted"/>
<sequence length="353" mass="40510">MEKAHIRFYLLDTRTNERGHVVVWSDKCFTRGTVHFRFPKAFSVDKGLEIDYAPAMAYAEEDERRQAEEKKMDETQALRRWYQHLSSIPCVMNVDENEVFEQLFLARSGQPPYDQYPSWGDINLWHEISRNIFDRNPYAYKPSVPDILSVVKRYHTIFTADPSLSRMKYNSLRNVICLVFGPLSDKKGSLTFQDIEALLEKQAILPPTSDVLEMATLQSEVGYSGPLSAQYAEDLRLLPLSGPLSGPLSDKKGSLTFQDIEALLEKQAILPPTSDVLKMEKLQSEVGYSGPLSAQYVEDLRLLPLNDEQKHWLIIQYGPTSDKYIAISKQAPKSRRDFLLYLFREGKPSSNRF</sequence>
<comment type="caution">
    <text evidence="1">The sequence shown here is derived from an EMBL/GenBank/DDBJ whole genome shotgun (WGS) entry which is preliminary data.</text>
</comment>
<name>A0ABD1L192_9FABA</name>
<dbReference type="InterPro" id="IPR004583">
    <property type="entry name" value="DNA_repair_Rad4"/>
</dbReference>
<accession>A0ABD1L192</accession>
<dbReference type="PANTHER" id="PTHR12135:SF0">
    <property type="entry name" value="DNA REPAIR PROTEIN COMPLEMENTING XP-C CELLS"/>
    <property type="match status" value="1"/>
</dbReference>
<dbReference type="Proteomes" id="UP001603857">
    <property type="component" value="Unassembled WGS sequence"/>
</dbReference>
<dbReference type="AlphaFoldDB" id="A0ABD1L192"/>
<evidence type="ECO:0000313" key="1">
    <source>
        <dbReference type="EMBL" id="KAL2317272.1"/>
    </source>
</evidence>
<keyword evidence="2" id="KW-1185">Reference proteome</keyword>
<dbReference type="PANTHER" id="PTHR12135">
    <property type="entry name" value="DNA REPAIR PROTEIN XP-C / RAD4"/>
    <property type="match status" value="1"/>
</dbReference>
<protein>
    <submittedName>
        <fullName evidence="1">Uncharacterized protein</fullName>
    </submittedName>
</protein>
<organism evidence="1 2">
    <name type="scientific">Flemingia macrophylla</name>
    <dbReference type="NCBI Taxonomy" id="520843"/>
    <lineage>
        <taxon>Eukaryota</taxon>
        <taxon>Viridiplantae</taxon>
        <taxon>Streptophyta</taxon>
        <taxon>Embryophyta</taxon>
        <taxon>Tracheophyta</taxon>
        <taxon>Spermatophyta</taxon>
        <taxon>Magnoliopsida</taxon>
        <taxon>eudicotyledons</taxon>
        <taxon>Gunneridae</taxon>
        <taxon>Pentapetalae</taxon>
        <taxon>rosids</taxon>
        <taxon>fabids</taxon>
        <taxon>Fabales</taxon>
        <taxon>Fabaceae</taxon>
        <taxon>Papilionoideae</taxon>
        <taxon>50 kb inversion clade</taxon>
        <taxon>NPAAA clade</taxon>
        <taxon>indigoferoid/millettioid clade</taxon>
        <taxon>Phaseoleae</taxon>
        <taxon>Flemingia</taxon>
    </lineage>
</organism>
<evidence type="ECO:0000313" key="2">
    <source>
        <dbReference type="Proteomes" id="UP001603857"/>
    </source>
</evidence>